<dbReference type="NCBIfam" id="TIGR00177">
    <property type="entry name" value="molyb_syn"/>
    <property type="match status" value="1"/>
</dbReference>
<reference evidence="8 9" key="1">
    <citation type="submission" date="2017-08" db="EMBL/GenBank/DDBJ databases">
        <title>Lysobacter sylvestris genome.</title>
        <authorList>
            <person name="Zhang D.-C."/>
            <person name="Albuquerque L."/>
            <person name="Franca L."/>
            <person name="Froufe H.J.C."/>
            <person name="Barroso C."/>
            <person name="Egas C."/>
            <person name="Da Costa M."/>
            <person name="Margesin R."/>
        </authorList>
    </citation>
    <scope>NUCLEOTIDE SEQUENCE [LARGE SCALE GENOMIC DNA]</scope>
    <source>
        <strain evidence="8 9">AM20-91</strain>
    </source>
</reference>
<dbReference type="Gene3D" id="2.170.190.11">
    <property type="entry name" value="Molybdopterin biosynthesis moea protein, domain 3"/>
    <property type="match status" value="1"/>
</dbReference>
<sequence length="402" mass="42604">MSGLLHVDAADVAIARHMPRYDAVSVPLAEAAGRILRQPIHAGHDHPPFDRVMMDGIAVHWCEPLPRAFAIAGQQFAGTTGTTLDANRDSCIEIATGAMLPDGCDCVIPIEQLRREGGRYLLMDDCQPRRGQFVHPRGSDCVAGSELLETGMRLGAPEMAVLASNGFANVEVAATPSIAILSTGDELLAVDAQEQQAGSIRRSNDIAIATALRLHGFDRVVCEHVGDDRVETEAMIGRLLAAHDVLILSGGVSKGQRDHVPAALQAHGVERVFHGIAQRPGKPMWFGIGPRGQAVFALPGNPVSALVCTIRYVRPALLAAQGASRSLSGSAVLAEAVETSDTLTIFVPARLHIDGDGRQIATAVPTRTSGDFTALPRSDCVVELPVAGTRLPAGHVVAFHEW</sequence>
<dbReference type="Gene3D" id="2.40.340.10">
    <property type="entry name" value="MoeA, C-terminal, domain IV"/>
    <property type="match status" value="1"/>
</dbReference>
<feature type="domain" description="MoaB/Mog" evidence="7">
    <location>
        <begin position="179"/>
        <end position="319"/>
    </location>
</feature>
<evidence type="ECO:0000259" key="7">
    <source>
        <dbReference type="SMART" id="SM00852"/>
    </source>
</evidence>
<comment type="cofactor">
    <cofactor evidence="6">
        <name>Mg(2+)</name>
        <dbReference type="ChEBI" id="CHEBI:18420"/>
    </cofactor>
</comment>
<proteinExistence type="inferred from homology"/>
<evidence type="ECO:0000256" key="2">
    <source>
        <dbReference type="ARBA" id="ARBA00005046"/>
    </source>
</evidence>
<evidence type="ECO:0000256" key="6">
    <source>
        <dbReference type="RuleBase" id="RU365090"/>
    </source>
</evidence>
<dbReference type="Gene3D" id="3.90.105.10">
    <property type="entry name" value="Molybdopterin biosynthesis moea protein, domain 2"/>
    <property type="match status" value="1"/>
</dbReference>
<protein>
    <recommendedName>
        <fullName evidence="6">Molybdopterin molybdenumtransferase</fullName>
        <ecNumber evidence="6">2.10.1.1</ecNumber>
    </recommendedName>
</protein>
<gene>
    <name evidence="8" type="ORF">Lysil_1108</name>
</gene>
<evidence type="ECO:0000313" key="8">
    <source>
        <dbReference type="EMBL" id="PNS09479.1"/>
    </source>
</evidence>
<dbReference type="UniPathway" id="UPA00344"/>
<comment type="caution">
    <text evidence="8">The sequence shown here is derived from an EMBL/GenBank/DDBJ whole genome shotgun (WGS) entry which is preliminary data.</text>
</comment>
<organism evidence="8 9">
    <name type="scientific">Solilutibacter silvestris</name>
    <dbReference type="NCBI Taxonomy" id="1645665"/>
    <lineage>
        <taxon>Bacteria</taxon>
        <taxon>Pseudomonadati</taxon>
        <taxon>Pseudomonadota</taxon>
        <taxon>Gammaproteobacteria</taxon>
        <taxon>Lysobacterales</taxon>
        <taxon>Lysobacteraceae</taxon>
        <taxon>Solilutibacter</taxon>
    </lineage>
</organism>
<keyword evidence="6" id="KW-0460">Magnesium</keyword>
<dbReference type="SUPFAM" id="SSF53218">
    <property type="entry name" value="Molybdenum cofactor biosynthesis proteins"/>
    <property type="match status" value="1"/>
</dbReference>
<dbReference type="OrthoDB" id="9804758at2"/>
<dbReference type="InterPro" id="IPR036688">
    <property type="entry name" value="MoeA_C_domain_IV_sf"/>
</dbReference>
<dbReference type="Pfam" id="PF00994">
    <property type="entry name" value="MoCF_biosynth"/>
    <property type="match status" value="1"/>
</dbReference>
<dbReference type="InterPro" id="IPR036135">
    <property type="entry name" value="MoeA_linker/N_sf"/>
</dbReference>
<dbReference type="InterPro" id="IPR038987">
    <property type="entry name" value="MoeA-like"/>
</dbReference>
<dbReference type="PANTHER" id="PTHR10192:SF5">
    <property type="entry name" value="GEPHYRIN"/>
    <property type="match status" value="1"/>
</dbReference>
<dbReference type="PANTHER" id="PTHR10192">
    <property type="entry name" value="MOLYBDOPTERIN BIOSYNTHESIS PROTEIN"/>
    <property type="match status" value="1"/>
</dbReference>
<evidence type="ECO:0000256" key="3">
    <source>
        <dbReference type="ARBA" id="ARBA00010763"/>
    </source>
</evidence>
<dbReference type="InterPro" id="IPR036425">
    <property type="entry name" value="MoaB/Mog-like_dom_sf"/>
</dbReference>
<accession>A0A2K1Q350</accession>
<dbReference type="SMART" id="SM00852">
    <property type="entry name" value="MoCF_biosynth"/>
    <property type="match status" value="1"/>
</dbReference>
<dbReference type="InterPro" id="IPR005110">
    <property type="entry name" value="MoeA_linker/N"/>
</dbReference>
<comment type="pathway">
    <text evidence="2 6">Cofactor biosynthesis; molybdopterin biosynthesis.</text>
</comment>
<dbReference type="SUPFAM" id="SSF63867">
    <property type="entry name" value="MoeA C-terminal domain-like"/>
    <property type="match status" value="1"/>
</dbReference>
<dbReference type="Pfam" id="PF03454">
    <property type="entry name" value="MoeA_C"/>
    <property type="match status" value="1"/>
</dbReference>
<evidence type="ECO:0000256" key="1">
    <source>
        <dbReference type="ARBA" id="ARBA00002901"/>
    </source>
</evidence>
<keyword evidence="6" id="KW-0479">Metal-binding</keyword>
<dbReference type="AlphaFoldDB" id="A0A2K1Q350"/>
<dbReference type="EC" id="2.10.1.1" evidence="6"/>
<dbReference type="Gene3D" id="3.40.980.10">
    <property type="entry name" value="MoaB/Mog-like domain"/>
    <property type="match status" value="1"/>
</dbReference>
<dbReference type="InterPro" id="IPR001453">
    <property type="entry name" value="MoaB/Mog_dom"/>
</dbReference>
<dbReference type="CDD" id="cd00887">
    <property type="entry name" value="MoeA"/>
    <property type="match status" value="1"/>
</dbReference>
<dbReference type="RefSeq" id="WP_103074526.1">
    <property type="nucleotide sequence ID" value="NZ_NPZB01000001.1"/>
</dbReference>
<keyword evidence="9" id="KW-1185">Reference proteome</keyword>
<comment type="similarity">
    <text evidence="3 6">Belongs to the MoeA family.</text>
</comment>
<evidence type="ECO:0000256" key="5">
    <source>
        <dbReference type="ARBA" id="ARBA00047317"/>
    </source>
</evidence>
<dbReference type="GO" id="GO:0061599">
    <property type="term" value="F:molybdopterin molybdotransferase activity"/>
    <property type="evidence" value="ECO:0007669"/>
    <property type="project" value="UniProtKB-UniRule"/>
</dbReference>
<evidence type="ECO:0000256" key="4">
    <source>
        <dbReference type="ARBA" id="ARBA00023150"/>
    </source>
</evidence>
<dbReference type="PROSITE" id="PS01079">
    <property type="entry name" value="MOCF_BIOSYNTHESIS_2"/>
    <property type="match status" value="1"/>
</dbReference>
<comment type="catalytic activity">
    <reaction evidence="5">
        <text>adenylyl-molybdopterin + molybdate = Mo-molybdopterin + AMP + H(+)</text>
        <dbReference type="Rhea" id="RHEA:35047"/>
        <dbReference type="ChEBI" id="CHEBI:15378"/>
        <dbReference type="ChEBI" id="CHEBI:36264"/>
        <dbReference type="ChEBI" id="CHEBI:62727"/>
        <dbReference type="ChEBI" id="CHEBI:71302"/>
        <dbReference type="ChEBI" id="CHEBI:456215"/>
        <dbReference type="EC" id="2.10.1.1"/>
    </reaction>
</comment>
<keyword evidence="6" id="KW-0500">Molybdenum</keyword>
<dbReference type="InterPro" id="IPR005111">
    <property type="entry name" value="MoeA_C_domain_IV"/>
</dbReference>
<dbReference type="SUPFAM" id="SSF63882">
    <property type="entry name" value="MoeA N-terminal region -like"/>
    <property type="match status" value="1"/>
</dbReference>
<dbReference type="Proteomes" id="UP000236220">
    <property type="component" value="Unassembled WGS sequence"/>
</dbReference>
<name>A0A2K1Q350_9GAMM</name>
<comment type="function">
    <text evidence="1 6">Catalyzes the insertion of molybdate into adenylated molybdopterin with the concomitant release of AMP.</text>
</comment>
<dbReference type="GO" id="GO:0006777">
    <property type="term" value="P:Mo-molybdopterin cofactor biosynthetic process"/>
    <property type="evidence" value="ECO:0007669"/>
    <property type="project" value="UniProtKB-UniRule"/>
</dbReference>
<evidence type="ECO:0000313" key="9">
    <source>
        <dbReference type="Proteomes" id="UP000236220"/>
    </source>
</evidence>
<dbReference type="Pfam" id="PF03453">
    <property type="entry name" value="MoeA_N"/>
    <property type="match status" value="1"/>
</dbReference>
<dbReference type="EMBL" id="NPZB01000001">
    <property type="protein sequence ID" value="PNS09479.1"/>
    <property type="molecule type" value="Genomic_DNA"/>
</dbReference>
<keyword evidence="6" id="KW-0808">Transferase</keyword>
<keyword evidence="4 6" id="KW-0501">Molybdenum cofactor biosynthesis</keyword>
<dbReference type="InterPro" id="IPR008284">
    <property type="entry name" value="MoCF_biosynth_CS"/>
</dbReference>
<dbReference type="GO" id="GO:0046872">
    <property type="term" value="F:metal ion binding"/>
    <property type="evidence" value="ECO:0007669"/>
    <property type="project" value="UniProtKB-UniRule"/>
</dbReference>
<dbReference type="GO" id="GO:0005829">
    <property type="term" value="C:cytosol"/>
    <property type="evidence" value="ECO:0007669"/>
    <property type="project" value="TreeGrafter"/>
</dbReference>